<dbReference type="SUPFAM" id="SSF69279">
    <property type="entry name" value="Phage tail proteins"/>
    <property type="match status" value="1"/>
</dbReference>
<protein>
    <submittedName>
        <fullName evidence="2">Putative phage protein</fullName>
    </submittedName>
</protein>
<dbReference type="EMBL" id="LS992241">
    <property type="protein sequence ID" value="SYX84602.1"/>
    <property type="molecule type" value="Genomic_DNA"/>
</dbReference>
<sequence length="322" mass="36494">MIEVIIDNKNGNMWDISEIVTGIQWKTSRFGGAGSLDFTLIKNAIYQATAFTYKNGDIVKVKKDGKNVFYGYIFSIDGGRDEDVKIKAYDHLRYLQANDTYKFVGQTAGAIIKRIASDFKLKVGSIADTKYKIPTMLEDNKKLLDIIYKALDLTIINTGSNYVFFDDFGSLTLKNVKDMLVDFYIGEGSLLTNYSVKTSIDSDTYNQVVLYKDNEKTKKREKFVARDSVNIKKWGLLQLYQSVDQNMNDAQINKMLDSIAKVKNRESKSIKIEAIGDIRIRAGSYVRVLISEYGINQPFLVDSCTHSFDGVDHTMSLELKVI</sequence>
<dbReference type="AlphaFoldDB" id="A0A383RDE6"/>
<evidence type="ECO:0000313" key="3">
    <source>
        <dbReference type="Proteomes" id="UP000304148"/>
    </source>
</evidence>
<name>A0A383RDE6_PAEAL</name>
<accession>A0A383RDE6</accession>
<dbReference type="InterPro" id="IPR056937">
    <property type="entry name" value="YqbQ/XkdQ"/>
</dbReference>
<dbReference type="Proteomes" id="UP000304148">
    <property type="component" value="Chromosome"/>
</dbReference>
<dbReference type="Pfam" id="PF24032">
    <property type="entry name" value="YQBQ"/>
    <property type="match status" value="1"/>
</dbReference>
<proteinExistence type="predicted"/>
<dbReference type="RefSeq" id="WP_138186478.1">
    <property type="nucleotide sequence ID" value="NZ_LS992241.1"/>
</dbReference>
<evidence type="ECO:0000313" key="2">
    <source>
        <dbReference type="EMBL" id="SYX84602.1"/>
    </source>
</evidence>
<evidence type="ECO:0000259" key="1">
    <source>
        <dbReference type="Pfam" id="PF24032"/>
    </source>
</evidence>
<gene>
    <name evidence="2" type="ORF">PBLR_13024</name>
</gene>
<feature type="domain" description="YqbQ/XkdQ" evidence="1">
    <location>
        <begin position="23"/>
        <end position="320"/>
    </location>
</feature>
<organism evidence="2 3">
    <name type="scientific">Paenibacillus alvei</name>
    <name type="common">Bacillus alvei</name>
    <dbReference type="NCBI Taxonomy" id="44250"/>
    <lineage>
        <taxon>Bacteria</taxon>
        <taxon>Bacillati</taxon>
        <taxon>Bacillota</taxon>
        <taxon>Bacilli</taxon>
        <taxon>Bacillales</taxon>
        <taxon>Paenibacillaceae</taxon>
        <taxon>Paenibacillus</taxon>
    </lineage>
</organism>
<reference evidence="3" key="1">
    <citation type="submission" date="2018-08" db="EMBL/GenBank/DDBJ databases">
        <authorList>
            <person name="Chevrot R."/>
        </authorList>
    </citation>
    <scope>NUCLEOTIDE SEQUENCE [LARGE SCALE GENOMIC DNA]</scope>
</reference>